<dbReference type="NCBIfam" id="NF002677">
    <property type="entry name" value="PRK02406.1"/>
    <property type="match status" value="1"/>
</dbReference>
<dbReference type="Gene3D" id="3.30.70.270">
    <property type="match status" value="1"/>
</dbReference>
<keyword evidence="4" id="KW-0235">DNA replication</keyword>
<dbReference type="InterPro" id="IPR043128">
    <property type="entry name" value="Rev_trsase/Diguanyl_cyclase"/>
</dbReference>
<keyword evidence="4" id="KW-0227">DNA damage</keyword>
<comment type="subcellular location">
    <subcellularLocation>
        <location evidence="4">Cytoplasm</location>
    </subcellularLocation>
</comment>
<dbReference type="GO" id="GO:0000287">
    <property type="term" value="F:magnesium ion binding"/>
    <property type="evidence" value="ECO:0007669"/>
    <property type="project" value="UniProtKB-UniRule"/>
</dbReference>
<dbReference type="Gene3D" id="3.30.1490.100">
    <property type="entry name" value="DNA polymerase, Y-family, little finger domain"/>
    <property type="match status" value="1"/>
</dbReference>
<evidence type="ECO:0000313" key="7">
    <source>
        <dbReference type="Proteomes" id="UP000540412"/>
    </source>
</evidence>
<dbReference type="GO" id="GO:0006261">
    <property type="term" value="P:DNA-templated DNA replication"/>
    <property type="evidence" value="ECO:0007669"/>
    <property type="project" value="UniProtKB-UniRule"/>
</dbReference>
<dbReference type="Gene3D" id="3.40.1170.60">
    <property type="match status" value="1"/>
</dbReference>
<keyword evidence="4" id="KW-0239">DNA-directed DNA polymerase</keyword>
<name>A0A7W9PHW2_9NOCA</name>
<dbReference type="InterPro" id="IPR001126">
    <property type="entry name" value="UmuC"/>
</dbReference>
<dbReference type="GO" id="GO:0003887">
    <property type="term" value="F:DNA-directed DNA polymerase activity"/>
    <property type="evidence" value="ECO:0007669"/>
    <property type="project" value="UniProtKB-UniRule"/>
</dbReference>
<dbReference type="InterPro" id="IPR036775">
    <property type="entry name" value="DNA_pol_Y-fam_lit_finger_sf"/>
</dbReference>
<feature type="binding site" evidence="4">
    <location>
        <position position="124"/>
    </location>
    <ligand>
        <name>Mg(2+)</name>
        <dbReference type="ChEBI" id="CHEBI:18420"/>
    </ligand>
</feature>
<protein>
    <recommendedName>
        <fullName evidence="4">DNA polymerase IV</fullName>
        <shortName evidence="4">Pol IV</shortName>
        <ecNumber evidence="4">2.7.7.7</ecNumber>
    </recommendedName>
</protein>
<sequence>MSEDGGGVERGAQGRRGTRTRIVARAEASILHADLDSFYAAVEQRDAPWLRGKPVIVGGGVVLAASYEAKALGVRTPMNAGQALRLCPHAIVVPPRMSAYAQASKAVFAIFRDTTPEVEGISIDEAFLDVGGLRRLAGDPVTIARKLRADVETHVGLPISVGVARTKFLAKVASAVAKPDGLLEVPPGGELDFLHPLPVERLWGVGDVTAATLRDHGITRIGQLAELGERTLAAILGPAAGRHLYALSWARDPRRVETGRRRRSIGAQRALGRRHRTPAEIEAYLHGLADRLGHRLRAADRSCRTVVLRLRFDDFSRATRSHTLPGATDEGALIVRTARTLLSAAMPMIHERGLTLIGLSLTNLEDADPRQLTLPFDARPAAALDTALDHLRDRFGAGTVTRAALLGRGEGLSVPLLPD</sequence>
<feature type="active site" evidence="4">
    <location>
        <position position="125"/>
    </location>
</feature>
<evidence type="ECO:0000256" key="2">
    <source>
        <dbReference type="ARBA" id="ARBA00025589"/>
    </source>
</evidence>
<dbReference type="Pfam" id="PF11799">
    <property type="entry name" value="IMS_C"/>
    <property type="match status" value="1"/>
</dbReference>
<comment type="similarity">
    <text evidence="1 4">Belongs to the DNA polymerase type-Y family.</text>
</comment>
<dbReference type="InterPro" id="IPR050116">
    <property type="entry name" value="DNA_polymerase-Y"/>
</dbReference>
<comment type="cofactor">
    <cofactor evidence="4">
        <name>Mg(2+)</name>
        <dbReference type="ChEBI" id="CHEBI:18420"/>
    </cofactor>
    <text evidence="4">Binds 2 magnesium ions per subunit.</text>
</comment>
<keyword evidence="4 6" id="KW-0548">Nucleotidyltransferase</keyword>
<keyword evidence="4" id="KW-0515">Mutator protein</keyword>
<keyword evidence="4" id="KW-0238">DNA-binding</keyword>
<dbReference type="CDD" id="cd03586">
    <property type="entry name" value="PolY_Pol_IV_kappa"/>
    <property type="match status" value="1"/>
</dbReference>
<gene>
    <name evidence="4" type="primary">dinB</name>
    <name evidence="6" type="ORF">BJY24_005374</name>
</gene>
<keyword evidence="4 6" id="KW-0808">Transferase</keyword>
<organism evidence="6 7">
    <name type="scientific">Nocardia transvalensis</name>
    <dbReference type="NCBI Taxonomy" id="37333"/>
    <lineage>
        <taxon>Bacteria</taxon>
        <taxon>Bacillati</taxon>
        <taxon>Actinomycetota</taxon>
        <taxon>Actinomycetes</taxon>
        <taxon>Mycobacteriales</taxon>
        <taxon>Nocardiaceae</taxon>
        <taxon>Nocardia</taxon>
    </lineage>
</organism>
<dbReference type="GO" id="GO:0042276">
    <property type="term" value="P:error-prone translesion synthesis"/>
    <property type="evidence" value="ECO:0007669"/>
    <property type="project" value="TreeGrafter"/>
</dbReference>
<dbReference type="InterPro" id="IPR024728">
    <property type="entry name" value="PolY_HhH_motif"/>
</dbReference>
<dbReference type="AlphaFoldDB" id="A0A7W9PHW2"/>
<dbReference type="PANTHER" id="PTHR11076">
    <property type="entry name" value="DNA REPAIR POLYMERASE UMUC / TRANSFERASE FAMILY MEMBER"/>
    <property type="match status" value="1"/>
</dbReference>
<dbReference type="Gene3D" id="1.10.150.20">
    <property type="entry name" value="5' to 3' exonuclease, C-terminal subdomain"/>
    <property type="match status" value="1"/>
</dbReference>
<keyword evidence="4" id="KW-0963">Cytoplasm</keyword>
<keyword evidence="4" id="KW-0479">Metal-binding</keyword>
<dbReference type="GO" id="GO:0009432">
    <property type="term" value="P:SOS response"/>
    <property type="evidence" value="ECO:0007669"/>
    <property type="project" value="TreeGrafter"/>
</dbReference>
<dbReference type="GO" id="GO:0006281">
    <property type="term" value="P:DNA repair"/>
    <property type="evidence" value="ECO:0007669"/>
    <property type="project" value="UniProtKB-UniRule"/>
</dbReference>
<evidence type="ECO:0000256" key="1">
    <source>
        <dbReference type="ARBA" id="ARBA00010945"/>
    </source>
</evidence>
<reference evidence="6 7" key="1">
    <citation type="submission" date="2020-08" db="EMBL/GenBank/DDBJ databases">
        <title>Sequencing the genomes of 1000 actinobacteria strains.</title>
        <authorList>
            <person name="Klenk H.-P."/>
        </authorList>
    </citation>
    <scope>NUCLEOTIDE SEQUENCE [LARGE SCALE GENOMIC DNA]</scope>
    <source>
        <strain evidence="6 7">DSM 43582</strain>
    </source>
</reference>
<accession>A0A7W9PHW2</accession>
<dbReference type="SUPFAM" id="SSF56672">
    <property type="entry name" value="DNA/RNA polymerases"/>
    <property type="match status" value="1"/>
</dbReference>
<comment type="caution">
    <text evidence="6">The sequence shown here is derived from an EMBL/GenBank/DDBJ whole genome shotgun (WGS) entry which is preliminary data.</text>
</comment>
<dbReference type="EC" id="2.7.7.7" evidence="4"/>
<feature type="domain" description="UmuC" evidence="5">
    <location>
        <begin position="30"/>
        <end position="206"/>
    </location>
</feature>
<dbReference type="InterPro" id="IPR022880">
    <property type="entry name" value="DNApol_IV"/>
</dbReference>
<comment type="catalytic activity">
    <reaction evidence="3 4">
        <text>DNA(n) + a 2'-deoxyribonucleoside 5'-triphosphate = DNA(n+1) + diphosphate</text>
        <dbReference type="Rhea" id="RHEA:22508"/>
        <dbReference type="Rhea" id="RHEA-COMP:17339"/>
        <dbReference type="Rhea" id="RHEA-COMP:17340"/>
        <dbReference type="ChEBI" id="CHEBI:33019"/>
        <dbReference type="ChEBI" id="CHEBI:61560"/>
        <dbReference type="ChEBI" id="CHEBI:173112"/>
        <dbReference type="EC" id="2.7.7.7"/>
    </reaction>
</comment>
<proteinExistence type="inferred from homology"/>
<dbReference type="EMBL" id="JACHIT010000002">
    <property type="protein sequence ID" value="MBB5916462.1"/>
    <property type="molecule type" value="Genomic_DNA"/>
</dbReference>
<keyword evidence="7" id="KW-1185">Reference proteome</keyword>
<dbReference type="InterPro" id="IPR017961">
    <property type="entry name" value="DNA_pol_Y-fam_little_finger"/>
</dbReference>
<dbReference type="Proteomes" id="UP000540412">
    <property type="component" value="Unassembled WGS sequence"/>
</dbReference>
<dbReference type="HAMAP" id="MF_01113">
    <property type="entry name" value="DNApol_IV"/>
    <property type="match status" value="1"/>
</dbReference>
<dbReference type="PANTHER" id="PTHR11076:SF33">
    <property type="entry name" value="DNA POLYMERASE KAPPA"/>
    <property type="match status" value="1"/>
</dbReference>
<feature type="site" description="Substrate discrimination" evidence="4">
    <location>
        <position position="39"/>
    </location>
</feature>
<dbReference type="SUPFAM" id="SSF100879">
    <property type="entry name" value="Lesion bypass DNA polymerase (Y-family), little finger domain"/>
    <property type="match status" value="1"/>
</dbReference>
<dbReference type="Pfam" id="PF00817">
    <property type="entry name" value="IMS"/>
    <property type="match status" value="1"/>
</dbReference>
<comment type="subunit">
    <text evidence="4">Monomer.</text>
</comment>
<keyword evidence="4" id="KW-0234">DNA repair</keyword>
<dbReference type="NCBIfam" id="NF003015">
    <property type="entry name" value="PRK03858.1"/>
    <property type="match status" value="1"/>
</dbReference>
<dbReference type="GO" id="GO:0005829">
    <property type="term" value="C:cytosol"/>
    <property type="evidence" value="ECO:0007669"/>
    <property type="project" value="TreeGrafter"/>
</dbReference>
<evidence type="ECO:0000256" key="3">
    <source>
        <dbReference type="ARBA" id="ARBA00049244"/>
    </source>
</evidence>
<evidence type="ECO:0000256" key="4">
    <source>
        <dbReference type="HAMAP-Rule" id="MF_01113"/>
    </source>
</evidence>
<evidence type="ECO:0000259" key="5">
    <source>
        <dbReference type="PROSITE" id="PS50173"/>
    </source>
</evidence>
<dbReference type="Pfam" id="PF11798">
    <property type="entry name" value="IMS_HHH"/>
    <property type="match status" value="1"/>
</dbReference>
<comment type="function">
    <text evidence="2 4">Poorly processive, error-prone DNA polymerase involved in untargeted mutagenesis. Copies undamaged DNA at stalled replication forks, which arise in vivo from mismatched or misaligned primer ends. These misaligned primers can be extended by PolIV. Exhibits no 3'-5' exonuclease (proofreading) activity. May be involved in translesional synthesis, in conjunction with the beta clamp from PolIII.</text>
</comment>
<dbReference type="InterPro" id="IPR043502">
    <property type="entry name" value="DNA/RNA_pol_sf"/>
</dbReference>
<dbReference type="GO" id="GO:0003684">
    <property type="term" value="F:damaged DNA binding"/>
    <property type="evidence" value="ECO:0007669"/>
    <property type="project" value="InterPro"/>
</dbReference>
<feature type="binding site" evidence="4">
    <location>
        <position position="34"/>
    </location>
    <ligand>
        <name>Mg(2+)</name>
        <dbReference type="ChEBI" id="CHEBI:18420"/>
    </ligand>
</feature>
<evidence type="ECO:0000313" key="6">
    <source>
        <dbReference type="EMBL" id="MBB5916462.1"/>
    </source>
</evidence>
<keyword evidence="4" id="KW-0460">Magnesium</keyword>
<dbReference type="PROSITE" id="PS50173">
    <property type="entry name" value="UMUC"/>
    <property type="match status" value="1"/>
</dbReference>